<dbReference type="PANTHER" id="PTHR31123:SF7">
    <property type="entry name" value="MARVEL DOMAIN-CONTAINING PROTEIN"/>
    <property type="match status" value="1"/>
</dbReference>
<dbReference type="GO" id="GO:0015123">
    <property type="term" value="F:acetate transmembrane transporter activity"/>
    <property type="evidence" value="ECO:0007669"/>
    <property type="project" value="TreeGrafter"/>
</dbReference>
<keyword evidence="4 6" id="KW-1133">Transmembrane helix</keyword>
<dbReference type="AlphaFoldDB" id="A0A5N5WXQ5"/>
<keyword evidence="3 6" id="KW-0812">Transmembrane</keyword>
<evidence type="ECO:0000313" key="7">
    <source>
        <dbReference type="EMBL" id="KAB8073291.1"/>
    </source>
</evidence>
<evidence type="ECO:0000313" key="8">
    <source>
        <dbReference type="Proteomes" id="UP000326565"/>
    </source>
</evidence>
<keyword evidence="5 6" id="KW-0472">Membrane</keyword>
<comment type="subcellular location">
    <subcellularLocation>
        <location evidence="1">Membrane</location>
        <topology evidence="1">Multi-pass membrane protein</topology>
    </subcellularLocation>
</comment>
<comment type="similarity">
    <text evidence="2">Belongs to the acetate uptake transporter (AceTr) (TC 2.A.96) family.</text>
</comment>
<evidence type="ECO:0000256" key="3">
    <source>
        <dbReference type="ARBA" id="ARBA00022692"/>
    </source>
</evidence>
<dbReference type="PANTHER" id="PTHR31123">
    <property type="entry name" value="ACCUMULATION OF DYADS PROTEIN 2-RELATED"/>
    <property type="match status" value="1"/>
</dbReference>
<evidence type="ECO:0000256" key="2">
    <source>
        <dbReference type="ARBA" id="ARBA00005587"/>
    </source>
</evidence>
<evidence type="ECO:0000256" key="1">
    <source>
        <dbReference type="ARBA" id="ARBA00004141"/>
    </source>
</evidence>
<name>A0A5N5WXQ5_9EURO</name>
<feature type="transmembrane region" description="Helical" evidence="6">
    <location>
        <begin position="169"/>
        <end position="191"/>
    </location>
</feature>
<keyword evidence="8" id="KW-1185">Reference proteome</keyword>
<reference evidence="7 8" key="1">
    <citation type="submission" date="2019-04" db="EMBL/GenBank/DDBJ databases">
        <title>Friends and foes A comparative genomics study of 23 Aspergillus species from section Flavi.</title>
        <authorList>
            <consortium name="DOE Joint Genome Institute"/>
            <person name="Kjaerbolling I."/>
            <person name="Vesth T."/>
            <person name="Frisvad J.C."/>
            <person name="Nybo J.L."/>
            <person name="Theobald S."/>
            <person name="Kildgaard S."/>
            <person name="Isbrandt T."/>
            <person name="Kuo A."/>
            <person name="Sato A."/>
            <person name="Lyhne E.K."/>
            <person name="Kogle M.E."/>
            <person name="Wiebenga A."/>
            <person name="Kun R.S."/>
            <person name="Lubbers R.J."/>
            <person name="Makela M.R."/>
            <person name="Barry K."/>
            <person name="Chovatia M."/>
            <person name="Clum A."/>
            <person name="Daum C."/>
            <person name="Haridas S."/>
            <person name="He G."/>
            <person name="LaButti K."/>
            <person name="Lipzen A."/>
            <person name="Mondo S."/>
            <person name="Riley R."/>
            <person name="Salamov A."/>
            <person name="Simmons B.A."/>
            <person name="Magnuson J.K."/>
            <person name="Henrissat B."/>
            <person name="Mortensen U.H."/>
            <person name="Larsen T.O."/>
            <person name="Devries R.P."/>
            <person name="Grigoriev I.V."/>
            <person name="Machida M."/>
            <person name="Baker S.E."/>
            <person name="Andersen M.R."/>
        </authorList>
    </citation>
    <scope>NUCLEOTIDE SEQUENCE [LARGE SCALE GENOMIC DNA]</scope>
    <source>
        <strain evidence="7 8">CBS 151.66</strain>
    </source>
</reference>
<dbReference type="InterPro" id="IPR000791">
    <property type="entry name" value="Gpr1/Fun34/SatP-like"/>
</dbReference>
<proteinExistence type="inferred from homology"/>
<feature type="transmembrane region" description="Helical" evidence="6">
    <location>
        <begin position="44"/>
        <end position="64"/>
    </location>
</feature>
<sequence length="222" mass="24014">MKERILTLHTYIQSALALGAFGTTLTTLSLSLMEWRNVTTDNVFVANFFFIAAFGLVITAQWELSIGNGFAYTVFSAFGLFYAGYGAILTPSFGISAAYGSDKTQYNNALGFFMILWTVFVFAMLIGSLPTNLAYIAIFLLVDLGFLFVASSYFAAADGKQAVAGRLKKAGGGFCFVAGLVGWYVVFHLLLAESVVVLPLGDTGRVFGRKGKRGLSCRWVGM</sequence>
<accession>A0A5N5WXQ5</accession>
<feature type="transmembrane region" description="Helical" evidence="6">
    <location>
        <begin position="70"/>
        <end position="88"/>
    </location>
</feature>
<dbReference type="Proteomes" id="UP000326565">
    <property type="component" value="Unassembled WGS sequence"/>
</dbReference>
<organism evidence="7 8">
    <name type="scientific">Aspergillus leporis</name>
    <dbReference type="NCBI Taxonomy" id="41062"/>
    <lineage>
        <taxon>Eukaryota</taxon>
        <taxon>Fungi</taxon>
        <taxon>Dikarya</taxon>
        <taxon>Ascomycota</taxon>
        <taxon>Pezizomycotina</taxon>
        <taxon>Eurotiomycetes</taxon>
        <taxon>Eurotiomycetidae</taxon>
        <taxon>Eurotiales</taxon>
        <taxon>Aspergillaceae</taxon>
        <taxon>Aspergillus</taxon>
        <taxon>Aspergillus subgen. Circumdati</taxon>
    </lineage>
</organism>
<evidence type="ECO:0000256" key="6">
    <source>
        <dbReference type="SAM" id="Phobius"/>
    </source>
</evidence>
<evidence type="ECO:0000256" key="4">
    <source>
        <dbReference type="ARBA" id="ARBA00022989"/>
    </source>
</evidence>
<dbReference type="GO" id="GO:0005886">
    <property type="term" value="C:plasma membrane"/>
    <property type="evidence" value="ECO:0007669"/>
    <property type="project" value="TreeGrafter"/>
</dbReference>
<protein>
    <submittedName>
        <fullName evidence="7">GPR1/FUN34/yaaH family-domain-containing protein</fullName>
    </submittedName>
</protein>
<feature type="transmembrane region" description="Helical" evidence="6">
    <location>
        <begin position="109"/>
        <end position="127"/>
    </location>
</feature>
<gene>
    <name evidence="7" type="ORF">BDV29DRAFT_175818</name>
</gene>
<dbReference type="EMBL" id="ML732230">
    <property type="protein sequence ID" value="KAB8073291.1"/>
    <property type="molecule type" value="Genomic_DNA"/>
</dbReference>
<dbReference type="Pfam" id="PF01184">
    <property type="entry name" value="Gpr1_Fun34_YaaH"/>
    <property type="match status" value="1"/>
</dbReference>
<feature type="transmembrane region" description="Helical" evidence="6">
    <location>
        <begin position="133"/>
        <end position="157"/>
    </location>
</feature>
<dbReference type="OrthoDB" id="3648309at2759"/>
<dbReference type="InterPro" id="IPR051633">
    <property type="entry name" value="AceTr"/>
</dbReference>
<feature type="transmembrane region" description="Helical" evidence="6">
    <location>
        <begin position="12"/>
        <end position="32"/>
    </location>
</feature>
<evidence type="ECO:0000256" key="5">
    <source>
        <dbReference type="ARBA" id="ARBA00023136"/>
    </source>
</evidence>